<feature type="compositionally biased region" description="Polar residues" evidence="1">
    <location>
        <begin position="10"/>
        <end position="20"/>
    </location>
</feature>
<feature type="region of interest" description="Disordered" evidence="1">
    <location>
        <begin position="1"/>
        <end position="22"/>
    </location>
</feature>
<feature type="non-terminal residue" evidence="2">
    <location>
        <position position="121"/>
    </location>
</feature>
<reference evidence="2 3" key="1">
    <citation type="submission" date="2024-05" db="EMBL/GenBank/DDBJ databases">
        <title>A draft genome resource for the thread blight pathogen Marasmius tenuissimus strain MS-2.</title>
        <authorList>
            <person name="Yulfo-Soto G.E."/>
            <person name="Baruah I.K."/>
            <person name="Amoako-Attah I."/>
            <person name="Bukari Y."/>
            <person name="Meinhardt L.W."/>
            <person name="Bailey B.A."/>
            <person name="Cohen S.P."/>
        </authorList>
    </citation>
    <scope>NUCLEOTIDE SEQUENCE [LARGE SCALE GENOMIC DNA]</scope>
    <source>
        <strain evidence="2 3">MS-2</strain>
    </source>
</reference>
<dbReference type="EMBL" id="JBBXMP010001997">
    <property type="protein sequence ID" value="KAL0056476.1"/>
    <property type="molecule type" value="Genomic_DNA"/>
</dbReference>
<protein>
    <recommendedName>
        <fullName evidence="4">F-box domain-containing protein</fullName>
    </recommendedName>
</protein>
<evidence type="ECO:0008006" key="4">
    <source>
        <dbReference type="Google" id="ProtNLM"/>
    </source>
</evidence>
<evidence type="ECO:0000313" key="2">
    <source>
        <dbReference type="EMBL" id="KAL0056476.1"/>
    </source>
</evidence>
<name>A0ABR2Z6J8_9AGAR</name>
<accession>A0ABR2Z6J8</accession>
<evidence type="ECO:0000313" key="3">
    <source>
        <dbReference type="Proteomes" id="UP001437256"/>
    </source>
</evidence>
<dbReference type="Proteomes" id="UP001437256">
    <property type="component" value="Unassembled WGS sequence"/>
</dbReference>
<keyword evidence="3" id="KW-1185">Reference proteome</keyword>
<evidence type="ECO:0000256" key="1">
    <source>
        <dbReference type="SAM" id="MobiDB-lite"/>
    </source>
</evidence>
<sequence length="121" mass="13949">MEVCGLRTLPNGNNLSTSGRSPLARDTRQRRVFLPSVMASVCRRWRQVAIRTTSLWCRLPMDCPELTHLALERSRPGPLQITIQRWENVPMDVVDQVVAESSRWSSLTCDLRRDQQILETM</sequence>
<gene>
    <name evidence="2" type="ORF">AAF712_016920</name>
</gene>
<proteinExistence type="predicted"/>
<organism evidence="2 3">
    <name type="scientific">Marasmius tenuissimus</name>
    <dbReference type="NCBI Taxonomy" id="585030"/>
    <lineage>
        <taxon>Eukaryota</taxon>
        <taxon>Fungi</taxon>
        <taxon>Dikarya</taxon>
        <taxon>Basidiomycota</taxon>
        <taxon>Agaricomycotina</taxon>
        <taxon>Agaricomycetes</taxon>
        <taxon>Agaricomycetidae</taxon>
        <taxon>Agaricales</taxon>
        <taxon>Marasmiineae</taxon>
        <taxon>Marasmiaceae</taxon>
        <taxon>Marasmius</taxon>
    </lineage>
</organism>
<comment type="caution">
    <text evidence="2">The sequence shown here is derived from an EMBL/GenBank/DDBJ whole genome shotgun (WGS) entry which is preliminary data.</text>
</comment>